<evidence type="ECO:0000313" key="2">
    <source>
        <dbReference type="EMBL" id="TWT51342.1"/>
    </source>
</evidence>
<dbReference type="SUPFAM" id="SSF50998">
    <property type="entry name" value="Quinoprotein alcohol dehydrogenase-like"/>
    <property type="match status" value="1"/>
</dbReference>
<dbReference type="Gene3D" id="2.130.10.10">
    <property type="entry name" value="YVTN repeat-like/Quinoprotein amine dehydrogenase"/>
    <property type="match status" value="1"/>
</dbReference>
<organism evidence="2 3">
    <name type="scientific">Rubripirellula amarantea</name>
    <dbReference type="NCBI Taxonomy" id="2527999"/>
    <lineage>
        <taxon>Bacteria</taxon>
        <taxon>Pseudomonadati</taxon>
        <taxon>Planctomycetota</taxon>
        <taxon>Planctomycetia</taxon>
        <taxon>Pirellulales</taxon>
        <taxon>Pirellulaceae</taxon>
        <taxon>Rubripirellula</taxon>
    </lineage>
</organism>
<dbReference type="PANTHER" id="PTHR34512:SF30">
    <property type="entry name" value="OUTER MEMBRANE PROTEIN ASSEMBLY FACTOR BAMB"/>
    <property type="match status" value="1"/>
</dbReference>
<dbReference type="RefSeq" id="WP_165440757.1">
    <property type="nucleotide sequence ID" value="NZ_SJPI01000002.1"/>
</dbReference>
<sequence>MKTARVSVSPLVRTICLVVIGMLFTKVKADDWPHWRGLFRNDVSAESSGWDGKSWIKGELWRATVGLGSSSPLVVGPHVYFVGWSDNQDSIYCFDVSTGEEIWRQSYPSPLYGRFAVGDQALYSGACSTPECDTASGLLFTLGVDGDVNAWDTNEDGKHVWALNLHDRYQVSQRPEVAKRKRTQRDYGYTSSPLVVGEQLIIEVGAKEGNLISLNKHDGTELWRSENRDEAGHTGGPVPITVEGESCAAVLTLRNLVVTEILGPNAGKTVATYPWTTDYGNNIATAAVAEQSVIVTSAYNHSAMCRIGISLDGASKMWETDGVASGVCSPLVHKGYVYWAWRGVHCVDLETGVEVWVGGKVGSQGSCIVTSDDRLIVYANNGDLTLVETAGRSPHQYTELASYTALSKTDAWPHVVLSDGRLLCRDRDGNVCCLAVKQ</sequence>
<keyword evidence="3" id="KW-1185">Reference proteome</keyword>
<dbReference type="InterPro" id="IPR015943">
    <property type="entry name" value="WD40/YVTN_repeat-like_dom_sf"/>
</dbReference>
<dbReference type="InterPro" id="IPR002372">
    <property type="entry name" value="PQQ_rpt_dom"/>
</dbReference>
<evidence type="ECO:0000313" key="3">
    <source>
        <dbReference type="Proteomes" id="UP000316598"/>
    </source>
</evidence>
<gene>
    <name evidence="2" type="ORF">Pla22_41190</name>
</gene>
<feature type="domain" description="Pyrrolo-quinoline quinone repeat" evidence="1">
    <location>
        <begin position="135"/>
        <end position="356"/>
    </location>
</feature>
<proteinExistence type="predicted"/>
<dbReference type="PANTHER" id="PTHR34512">
    <property type="entry name" value="CELL SURFACE PROTEIN"/>
    <property type="match status" value="1"/>
</dbReference>
<dbReference type="EMBL" id="SJPI01000002">
    <property type="protein sequence ID" value="TWT51342.1"/>
    <property type="molecule type" value="Genomic_DNA"/>
</dbReference>
<name>A0A5C5WNE1_9BACT</name>
<dbReference type="InterPro" id="IPR018391">
    <property type="entry name" value="PQQ_b-propeller_rpt"/>
</dbReference>
<reference evidence="2 3" key="1">
    <citation type="submission" date="2019-02" db="EMBL/GenBank/DDBJ databases">
        <title>Deep-cultivation of Planctomycetes and their phenomic and genomic characterization uncovers novel biology.</title>
        <authorList>
            <person name="Wiegand S."/>
            <person name="Jogler M."/>
            <person name="Boedeker C."/>
            <person name="Pinto D."/>
            <person name="Vollmers J."/>
            <person name="Rivas-Marin E."/>
            <person name="Kohn T."/>
            <person name="Peeters S.H."/>
            <person name="Heuer A."/>
            <person name="Rast P."/>
            <person name="Oberbeckmann S."/>
            <person name="Bunk B."/>
            <person name="Jeske O."/>
            <person name="Meyerdierks A."/>
            <person name="Storesund J.E."/>
            <person name="Kallscheuer N."/>
            <person name="Luecker S."/>
            <person name="Lage O.M."/>
            <person name="Pohl T."/>
            <person name="Merkel B.J."/>
            <person name="Hornburger P."/>
            <person name="Mueller R.-W."/>
            <person name="Bruemmer F."/>
            <person name="Labrenz M."/>
            <person name="Spormann A.M."/>
            <person name="Op Den Camp H."/>
            <person name="Overmann J."/>
            <person name="Amann R."/>
            <person name="Jetten M.S.M."/>
            <person name="Mascher T."/>
            <person name="Medema M.H."/>
            <person name="Devos D.P."/>
            <person name="Kaster A.-K."/>
            <person name="Ovreas L."/>
            <person name="Rohde M."/>
            <person name="Galperin M.Y."/>
            <person name="Jogler C."/>
        </authorList>
    </citation>
    <scope>NUCLEOTIDE SEQUENCE [LARGE SCALE GENOMIC DNA]</scope>
    <source>
        <strain evidence="2 3">Pla22</strain>
    </source>
</reference>
<protein>
    <submittedName>
        <fullName evidence="2">Outer membrane biogenesis protein BamB</fullName>
    </submittedName>
</protein>
<comment type="caution">
    <text evidence="2">The sequence shown here is derived from an EMBL/GenBank/DDBJ whole genome shotgun (WGS) entry which is preliminary data.</text>
</comment>
<evidence type="ECO:0000259" key="1">
    <source>
        <dbReference type="Pfam" id="PF13360"/>
    </source>
</evidence>
<dbReference type="SMART" id="SM00564">
    <property type="entry name" value="PQQ"/>
    <property type="match status" value="2"/>
</dbReference>
<dbReference type="Pfam" id="PF13360">
    <property type="entry name" value="PQQ_2"/>
    <property type="match status" value="1"/>
</dbReference>
<dbReference type="InterPro" id="IPR011047">
    <property type="entry name" value="Quinoprotein_ADH-like_sf"/>
</dbReference>
<accession>A0A5C5WNE1</accession>
<dbReference type="AlphaFoldDB" id="A0A5C5WNE1"/>
<dbReference type="Proteomes" id="UP000316598">
    <property type="component" value="Unassembled WGS sequence"/>
</dbReference>